<dbReference type="GO" id="GO:0008270">
    <property type="term" value="F:zinc ion binding"/>
    <property type="evidence" value="ECO:0007669"/>
    <property type="project" value="UniProtKB-UniRule"/>
</dbReference>
<dbReference type="RefSeq" id="WP_092703948.1">
    <property type="nucleotide sequence ID" value="NZ_FNFC01000014.1"/>
</dbReference>
<dbReference type="Proteomes" id="UP000198856">
    <property type="component" value="Unassembled WGS sequence"/>
</dbReference>
<keyword evidence="3 8" id="KW-0479">Metal-binding</keyword>
<comment type="catalytic activity">
    <reaction evidence="8">
        <text>[amino-group carrier protein]-C-terminal-gamma-(L-ornithyl)-L-glutamate + H2O = [amino-group carrier protein]-C-terminal-L-glutamate + L-ornithine</text>
        <dbReference type="Rhea" id="RHEA:52676"/>
        <dbReference type="Rhea" id="RHEA-COMP:9693"/>
        <dbReference type="Rhea" id="RHEA-COMP:13328"/>
        <dbReference type="ChEBI" id="CHEBI:15377"/>
        <dbReference type="ChEBI" id="CHEBI:46911"/>
        <dbReference type="ChEBI" id="CHEBI:78525"/>
        <dbReference type="ChEBI" id="CHEBI:136763"/>
        <dbReference type="EC" id="3.5.1.132"/>
    </reaction>
</comment>
<dbReference type="NCBIfam" id="TIGR01902">
    <property type="entry name" value="dapE-lys-deAc"/>
    <property type="match status" value="1"/>
</dbReference>
<dbReference type="UniPathway" id="UPA00033">
    <property type="reaction ID" value="UER00039"/>
</dbReference>
<dbReference type="GO" id="GO:0016811">
    <property type="term" value="F:hydrolase activity, acting on carbon-nitrogen (but not peptide) bonds, in linear amides"/>
    <property type="evidence" value="ECO:0007669"/>
    <property type="project" value="UniProtKB-UniRule"/>
</dbReference>
<organism evidence="10 11">
    <name type="scientific">Halovenus aranensis</name>
    <dbReference type="NCBI Taxonomy" id="890420"/>
    <lineage>
        <taxon>Archaea</taxon>
        <taxon>Methanobacteriati</taxon>
        <taxon>Methanobacteriota</taxon>
        <taxon>Stenosarchaea group</taxon>
        <taxon>Halobacteria</taxon>
        <taxon>Halobacteriales</taxon>
        <taxon>Haloarculaceae</taxon>
        <taxon>Halovenus</taxon>
    </lineage>
</organism>
<comment type="catalytic activity">
    <reaction evidence="8">
        <text>[amino-group carrier protein]-C-terminal-gamma-(L-lysyl)-L-glutamate + H2O = [amino-group carrier protein]-C-terminal-L-glutamate + L-lysine</text>
        <dbReference type="Rhea" id="RHEA:48684"/>
        <dbReference type="Rhea" id="RHEA-COMP:9693"/>
        <dbReference type="Rhea" id="RHEA-COMP:9715"/>
        <dbReference type="ChEBI" id="CHEBI:15377"/>
        <dbReference type="ChEBI" id="CHEBI:32551"/>
        <dbReference type="ChEBI" id="CHEBI:78525"/>
        <dbReference type="ChEBI" id="CHEBI:78526"/>
        <dbReference type="EC" id="3.5.1.130"/>
    </reaction>
</comment>
<comment type="function">
    <text evidence="8">Catalyzes the release of L-lysine from [LysW]-gamma-L-lysine and the release of L-ornithine from [LysW]-L-ornithine.</text>
</comment>
<dbReference type="STRING" id="890420.SAMN05216226_11429"/>
<dbReference type="Pfam" id="PF07687">
    <property type="entry name" value="M20_dimer"/>
    <property type="match status" value="1"/>
</dbReference>
<comment type="subcellular location">
    <subcellularLocation>
        <location evidence="8">Cytoplasm</location>
    </subcellularLocation>
</comment>
<protein>
    <recommendedName>
        <fullName evidence="8">Putative [LysW]-lysine/[LysW]-ornithine hydrolase</fullName>
        <ecNumber evidence="8">3.5.1.130</ecNumber>
        <ecNumber evidence="8">3.5.1.132</ecNumber>
    </recommendedName>
</protein>
<evidence type="ECO:0000313" key="10">
    <source>
        <dbReference type="EMBL" id="SDK00386.1"/>
    </source>
</evidence>
<keyword evidence="8" id="KW-0055">Arginine biosynthesis</keyword>
<feature type="binding site" evidence="8">
    <location>
        <position position="94"/>
    </location>
    <ligand>
        <name>Zn(2+)</name>
        <dbReference type="ChEBI" id="CHEBI:29105"/>
        <label>1</label>
    </ligand>
</feature>
<dbReference type="HAMAP" id="MF_01120">
    <property type="entry name" value="LysK"/>
    <property type="match status" value="1"/>
</dbReference>
<comment type="cofactor">
    <cofactor evidence="8">
        <name>Zn(2+)</name>
        <dbReference type="ChEBI" id="CHEBI:29105"/>
    </cofactor>
    <cofactor evidence="8">
        <name>Co(2+)</name>
        <dbReference type="ChEBI" id="CHEBI:48828"/>
    </cofactor>
    <text evidence="8">Binds 2 Zn(2+) or Co(2+) ions per subunit.</text>
</comment>
<feature type="binding site" evidence="8">
    <location>
        <position position="120"/>
    </location>
    <ligand>
        <name>Zn(2+)</name>
        <dbReference type="ChEBI" id="CHEBI:29105"/>
        <label>2</label>
    </ligand>
</feature>
<keyword evidence="5 8" id="KW-0862">Zinc</keyword>
<sequence length="348" mass="36480">MTAAMETAVRDLLVELCETPSVSGDEAACAQRLLAFFEEHGREAWTDEVGNVHAPADDGALLTSHLDTVPGEIPVRVEPTEAGEPALWGRGSVDAKGSLAAMAVAAVETGASFLGVVGEETDSRGARHAVKTREAPEAVINGEPSGWDAVALGYRGILTATYETETDSAHAAGPSSNAIEAALAWYDRIEAALASSDGETFDRVTCKPLAVDGGPTDDGMAVAATMEVEVRIPPGNSVADIRERVRAETTTGNVSFSDGIEPVMASPRTPVARAFRVAIREAGGEPCLLRKTGTSDMNVFAAAWECPMVTYGPGDSALDHAPNEHLLLSELDRARDVLTTATEQLLNP</sequence>
<dbReference type="InterPro" id="IPR011650">
    <property type="entry name" value="Peptidase_M20_dimer"/>
</dbReference>
<evidence type="ECO:0000256" key="3">
    <source>
        <dbReference type="ARBA" id="ARBA00022723"/>
    </source>
</evidence>
<evidence type="ECO:0000313" key="11">
    <source>
        <dbReference type="Proteomes" id="UP000198856"/>
    </source>
</evidence>
<dbReference type="Gene3D" id="3.40.630.10">
    <property type="entry name" value="Zn peptidases"/>
    <property type="match status" value="2"/>
</dbReference>
<dbReference type="PANTHER" id="PTHR43808:SF28">
    <property type="entry name" value="[LYSW]-LYSINE_[LYSW]-ORNITHINE HYDROLASE"/>
    <property type="match status" value="1"/>
</dbReference>
<dbReference type="UniPathway" id="UPA00068"/>
<dbReference type="SUPFAM" id="SSF53187">
    <property type="entry name" value="Zn-dependent exopeptidases"/>
    <property type="match status" value="1"/>
</dbReference>
<evidence type="ECO:0000256" key="1">
    <source>
        <dbReference type="ARBA" id="ARBA00022490"/>
    </source>
</evidence>
<dbReference type="Pfam" id="PF01546">
    <property type="entry name" value="Peptidase_M20"/>
    <property type="match status" value="1"/>
</dbReference>
<accession>A0A1G8YCF7</accession>
<feature type="binding site" evidence="8">
    <location>
        <position position="143"/>
    </location>
    <ligand>
        <name>Zn(2+)</name>
        <dbReference type="ChEBI" id="CHEBI:29105"/>
        <label>1</label>
    </ligand>
</feature>
<feature type="active site" evidence="8">
    <location>
        <position position="67"/>
    </location>
</feature>
<keyword evidence="4 8" id="KW-0378">Hydrolase</keyword>
<dbReference type="GO" id="GO:0042450">
    <property type="term" value="P:L-arginine biosynthetic process via ornithine"/>
    <property type="evidence" value="ECO:0007669"/>
    <property type="project" value="UniProtKB-UniRule"/>
</dbReference>
<dbReference type="EC" id="3.5.1.132" evidence="8"/>
<evidence type="ECO:0000256" key="8">
    <source>
        <dbReference type="HAMAP-Rule" id="MF_01120"/>
    </source>
</evidence>
<reference evidence="10 11" key="1">
    <citation type="submission" date="2016-10" db="EMBL/GenBank/DDBJ databases">
        <authorList>
            <person name="de Groot N.N."/>
        </authorList>
    </citation>
    <scope>NUCLEOTIDE SEQUENCE [LARGE SCALE GENOMIC DNA]</scope>
    <source>
        <strain evidence="10 11">IBRC-M10015</strain>
    </source>
</reference>
<evidence type="ECO:0000256" key="5">
    <source>
        <dbReference type="ARBA" id="ARBA00022833"/>
    </source>
</evidence>
<comment type="pathway">
    <text evidence="8">Amino-acid biosynthesis; L-arginine biosynthesis.</text>
</comment>
<dbReference type="InterPro" id="IPR002933">
    <property type="entry name" value="Peptidase_M20"/>
</dbReference>
<dbReference type="EMBL" id="FNFC01000014">
    <property type="protein sequence ID" value="SDK00386.1"/>
    <property type="molecule type" value="Genomic_DNA"/>
</dbReference>
<keyword evidence="7 8" id="KW-0170">Cobalt</keyword>
<evidence type="ECO:0000256" key="2">
    <source>
        <dbReference type="ARBA" id="ARBA00022605"/>
    </source>
</evidence>
<keyword evidence="2 8" id="KW-0028">Amino-acid biosynthesis</keyword>
<dbReference type="GO" id="GO:0050897">
    <property type="term" value="F:cobalt ion binding"/>
    <property type="evidence" value="ECO:0007669"/>
    <property type="project" value="UniProtKB-UniRule"/>
</dbReference>
<dbReference type="InterPro" id="IPR010175">
    <property type="entry name" value="LysK"/>
</dbReference>
<dbReference type="NCBIfam" id="NF003367">
    <property type="entry name" value="PRK04443.1"/>
    <property type="match status" value="1"/>
</dbReference>
<dbReference type="PANTHER" id="PTHR43808">
    <property type="entry name" value="ACETYLORNITHINE DEACETYLASE"/>
    <property type="match status" value="1"/>
</dbReference>
<evidence type="ECO:0000256" key="4">
    <source>
        <dbReference type="ARBA" id="ARBA00022801"/>
    </source>
</evidence>
<dbReference type="GO" id="GO:0005737">
    <property type="term" value="C:cytoplasm"/>
    <property type="evidence" value="ECO:0007669"/>
    <property type="project" value="UniProtKB-SubCell"/>
</dbReference>
<dbReference type="InterPro" id="IPR050072">
    <property type="entry name" value="Peptidase_M20A"/>
</dbReference>
<keyword evidence="6 8" id="KW-0457">Lysine biosynthesis</keyword>
<evidence type="ECO:0000259" key="9">
    <source>
        <dbReference type="Pfam" id="PF07687"/>
    </source>
</evidence>
<feature type="binding site" evidence="8">
    <location>
        <position position="94"/>
    </location>
    <ligand>
        <name>Zn(2+)</name>
        <dbReference type="ChEBI" id="CHEBI:29105"/>
        <label>2</label>
    </ligand>
</feature>
<comment type="pathway">
    <text evidence="8">Amino-acid biosynthesis; L-lysine biosynthesis via AAA pathway; L-lysine from L-alpha-aminoadipate (Thermus route): step 5/5.</text>
</comment>
<feature type="domain" description="Peptidase M20 dimerisation" evidence="9">
    <location>
        <begin position="153"/>
        <end position="248"/>
    </location>
</feature>
<name>A0A1G8YCF7_9EURY</name>
<feature type="active site" description="Proton acceptor" evidence="8">
    <location>
        <position position="119"/>
    </location>
</feature>
<gene>
    <name evidence="8" type="primary">lysK</name>
    <name evidence="10" type="ORF">SAMN05216226_11429</name>
</gene>
<feature type="binding site" evidence="8">
    <location>
        <position position="65"/>
    </location>
    <ligand>
        <name>Zn(2+)</name>
        <dbReference type="ChEBI" id="CHEBI:29105"/>
        <label>1</label>
    </ligand>
</feature>
<keyword evidence="11" id="KW-1185">Reference proteome</keyword>
<evidence type="ECO:0000256" key="7">
    <source>
        <dbReference type="ARBA" id="ARBA00023285"/>
    </source>
</evidence>
<feature type="binding site" evidence="8">
    <location>
        <position position="320"/>
    </location>
    <ligand>
        <name>Zn(2+)</name>
        <dbReference type="ChEBI" id="CHEBI:29105"/>
        <label>2</label>
    </ligand>
</feature>
<dbReference type="EC" id="3.5.1.130" evidence="8"/>
<evidence type="ECO:0000256" key="6">
    <source>
        <dbReference type="ARBA" id="ARBA00023154"/>
    </source>
</evidence>
<dbReference type="AlphaFoldDB" id="A0A1G8YCF7"/>
<dbReference type="OrthoDB" id="156068at2157"/>
<comment type="similarity">
    <text evidence="8">Belongs to the peptidase M20A family. LysK subfamily.</text>
</comment>
<keyword evidence="1 8" id="KW-0963">Cytoplasm</keyword>
<dbReference type="GO" id="GO:0019878">
    <property type="term" value="P:lysine biosynthetic process via aminoadipic acid"/>
    <property type="evidence" value="ECO:0007669"/>
    <property type="project" value="UniProtKB-UniRule"/>
</dbReference>
<proteinExistence type="inferred from homology"/>